<name>A0ABV6PKB4_9SPHN</name>
<evidence type="ECO:0000313" key="2">
    <source>
        <dbReference type="Proteomes" id="UP001589943"/>
    </source>
</evidence>
<keyword evidence="2" id="KW-1185">Reference proteome</keyword>
<protein>
    <submittedName>
        <fullName evidence="1">Uncharacterized protein</fullName>
    </submittedName>
</protein>
<proteinExistence type="predicted"/>
<gene>
    <name evidence="1" type="ORF">ACFFF7_12670</name>
</gene>
<accession>A0ABV6PKB4</accession>
<organism evidence="1 2">
    <name type="scientific">Novosphingobium aquiterrae</name>
    <dbReference type="NCBI Taxonomy" id="624388"/>
    <lineage>
        <taxon>Bacteria</taxon>
        <taxon>Pseudomonadati</taxon>
        <taxon>Pseudomonadota</taxon>
        <taxon>Alphaproteobacteria</taxon>
        <taxon>Sphingomonadales</taxon>
        <taxon>Sphingomonadaceae</taxon>
        <taxon>Novosphingobium</taxon>
    </lineage>
</organism>
<comment type="caution">
    <text evidence="1">The sequence shown here is derived from an EMBL/GenBank/DDBJ whole genome shotgun (WGS) entry which is preliminary data.</text>
</comment>
<sequence length="156" mass="16572">MFTLELPQPVSELVAGTIFHSIAPNGTSLLYMRAKLRENAYAVSLGSPGIGDFSAFAGELIDLDDHPNLLGVCVPNATINYDPALMTGQSGQRILDRSDWCVANREGVWLRAGNYWLDTGSGAISGDRPASPWVSVNLAAVRINGGETLLALSPDA</sequence>
<dbReference type="EMBL" id="JBHLTL010000006">
    <property type="protein sequence ID" value="MFC0590270.1"/>
    <property type="molecule type" value="Genomic_DNA"/>
</dbReference>
<evidence type="ECO:0000313" key="1">
    <source>
        <dbReference type="EMBL" id="MFC0590270.1"/>
    </source>
</evidence>
<dbReference type="RefSeq" id="WP_379481716.1">
    <property type="nucleotide sequence ID" value="NZ_JBHLTL010000006.1"/>
</dbReference>
<dbReference type="Proteomes" id="UP001589943">
    <property type="component" value="Unassembled WGS sequence"/>
</dbReference>
<reference evidence="1 2" key="1">
    <citation type="submission" date="2024-09" db="EMBL/GenBank/DDBJ databases">
        <authorList>
            <person name="Sun Q."/>
            <person name="Mori K."/>
        </authorList>
    </citation>
    <scope>NUCLEOTIDE SEQUENCE [LARGE SCALE GENOMIC DNA]</scope>
    <source>
        <strain evidence="1 2">NCAIM B.02537</strain>
    </source>
</reference>